<protein>
    <submittedName>
        <fullName evidence="1">Uncharacterized protein</fullName>
    </submittedName>
</protein>
<name>A0A284S5V2_ARMOS</name>
<dbReference type="EMBL" id="FUEG01000034">
    <property type="protein sequence ID" value="SJL16388.1"/>
    <property type="molecule type" value="Genomic_DNA"/>
</dbReference>
<reference evidence="2" key="1">
    <citation type="journal article" date="2017" name="Nat. Ecol. Evol.">
        <title>Genome expansion and lineage-specific genetic innovations in the forest pathogenic fungi Armillaria.</title>
        <authorList>
            <person name="Sipos G."/>
            <person name="Prasanna A.N."/>
            <person name="Walter M.C."/>
            <person name="O'Connor E."/>
            <person name="Balint B."/>
            <person name="Krizsan K."/>
            <person name="Kiss B."/>
            <person name="Hess J."/>
            <person name="Varga T."/>
            <person name="Slot J."/>
            <person name="Riley R."/>
            <person name="Boka B."/>
            <person name="Rigling D."/>
            <person name="Barry K."/>
            <person name="Lee J."/>
            <person name="Mihaltcheva S."/>
            <person name="LaButti K."/>
            <person name="Lipzen A."/>
            <person name="Waldron R."/>
            <person name="Moloney N.M."/>
            <person name="Sperisen C."/>
            <person name="Kredics L."/>
            <person name="Vagvoelgyi C."/>
            <person name="Patrignani A."/>
            <person name="Fitzpatrick D."/>
            <person name="Nagy I."/>
            <person name="Doyle S."/>
            <person name="Anderson J.B."/>
            <person name="Grigoriev I.V."/>
            <person name="Gueldener U."/>
            <person name="Muensterkoetter M."/>
            <person name="Nagy L.G."/>
        </authorList>
    </citation>
    <scope>NUCLEOTIDE SEQUENCE [LARGE SCALE GENOMIC DNA]</scope>
    <source>
        <strain evidence="2">C18/9</strain>
    </source>
</reference>
<accession>A0A284S5V2</accession>
<dbReference type="Proteomes" id="UP000219338">
    <property type="component" value="Unassembled WGS sequence"/>
</dbReference>
<organism evidence="1 2">
    <name type="scientific">Armillaria ostoyae</name>
    <name type="common">Armillaria root rot fungus</name>
    <dbReference type="NCBI Taxonomy" id="47428"/>
    <lineage>
        <taxon>Eukaryota</taxon>
        <taxon>Fungi</taxon>
        <taxon>Dikarya</taxon>
        <taxon>Basidiomycota</taxon>
        <taxon>Agaricomycotina</taxon>
        <taxon>Agaricomycetes</taxon>
        <taxon>Agaricomycetidae</taxon>
        <taxon>Agaricales</taxon>
        <taxon>Marasmiineae</taxon>
        <taxon>Physalacriaceae</taxon>
        <taxon>Armillaria</taxon>
    </lineage>
</organism>
<keyword evidence="2" id="KW-1185">Reference proteome</keyword>
<dbReference type="AlphaFoldDB" id="A0A284S5V2"/>
<gene>
    <name evidence="1" type="ORF">ARMOST_19912</name>
</gene>
<evidence type="ECO:0000313" key="2">
    <source>
        <dbReference type="Proteomes" id="UP000219338"/>
    </source>
</evidence>
<evidence type="ECO:0000313" key="1">
    <source>
        <dbReference type="EMBL" id="SJL16388.1"/>
    </source>
</evidence>
<proteinExistence type="predicted"/>
<sequence>MDSLINGMTACPCQCSHSGSSLQVATPAISGVTVVCGACRSLNTFRHMVFSVTMRADGVWGSTICSRRKDRQATCQNVFFNV</sequence>